<dbReference type="SUPFAM" id="SSF47413">
    <property type="entry name" value="lambda repressor-like DNA-binding domains"/>
    <property type="match status" value="1"/>
</dbReference>
<dbReference type="GO" id="GO:0003677">
    <property type="term" value="F:DNA binding"/>
    <property type="evidence" value="ECO:0007669"/>
    <property type="project" value="InterPro"/>
</dbReference>
<evidence type="ECO:0000313" key="2">
    <source>
        <dbReference type="Proteomes" id="UP000434582"/>
    </source>
</evidence>
<dbReference type="RefSeq" id="WP_153346399.1">
    <property type="nucleotide sequence ID" value="NZ_WIVE01000077.1"/>
</dbReference>
<protein>
    <submittedName>
        <fullName evidence="1">Uncharacterized protein</fullName>
    </submittedName>
</protein>
<dbReference type="AlphaFoldDB" id="A0A7X1ZJ54"/>
<dbReference type="OrthoDB" id="7352402at2"/>
<proteinExistence type="predicted"/>
<keyword evidence="2" id="KW-1185">Reference proteome</keyword>
<comment type="caution">
    <text evidence="1">The sequence shown here is derived from an EMBL/GenBank/DDBJ whole genome shotgun (WGS) entry which is preliminary data.</text>
</comment>
<dbReference type="Gene3D" id="1.10.260.40">
    <property type="entry name" value="lambda repressor-like DNA-binding domains"/>
    <property type="match status" value="1"/>
</dbReference>
<organism evidence="1 2">
    <name type="scientific">Roseospira navarrensis</name>
    <dbReference type="NCBI Taxonomy" id="140058"/>
    <lineage>
        <taxon>Bacteria</taxon>
        <taxon>Pseudomonadati</taxon>
        <taxon>Pseudomonadota</taxon>
        <taxon>Alphaproteobacteria</taxon>
        <taxon>Rhodospirillales</taxon>
        <taxon>Rhodospirillaceae</taxon>
        <taxon>Roseospira</taxon>
    </lineage>
</organism>
<dbReference type="Proteomes" id="UP000434582">
    <property type="component" value="Unassembled WGS sequence"/>
</dbReference>
<dbReference type="CDD" id="cd00093">
    <property type="entry name" value="HTH_XRE"/>
    <property type="match status" value="1"/>
</dbReference>
<reference evidence="1 2" key="1">
    <citation type="submission" date="2019-10" db="EMBL/GenBank/DDBJ databases">
        <title>Draft whole-genome sequence of the purple nonsulfur photosynthetic bacterium Roseospira navarrensis DSM 15114.</title>
        <authorList>
            <person name="Kyndt J.A."/>
            <person name="Meyer T.E."/>
        </authorList>
    </citation>
    <scope>NUCLEOTIDE SEQUENCE [LARGE SCALE GENOMIC DNA]</scope>
    <source>
        <strain evidence="1 2">DSM 15114</strain>
    </source>
</reference>
<name>A0A7X1ZJ54_9PROT</name>
<dbReference type="InterPro" id="IPR010982">
    <property type="entry name" value="Lambda_DNA-bd_dom_sf"/>
</dbReference>
<dbReference type="InterPro" id="IPR001387">
    <property type="entry name" value="Cro/C1-type_HTH"/>
</dbReference>
<dbReference type="EMBL" id="WIVE01000077">
    <property type="protein sequence ID" value="MQX38190.1"/>
    <property type="molecule type" value="Genomic_DNA"/>
</dbReference>
<sequence>MAMTEECLACGAQAHSEVLPEFEDDLLGIPVILRNAVTRTVCAGCGEETTEIPDLENLIAAVAVARALCPVQLNGSDIRFLRKATGMLAKDFATTIDLDVASFSRWENDKQRLGGHSEKLLRLFVCEQLHEQAPAVTYSAAMIPRLRLTPRQHVEDLRIVMDRVRVKTAKDQSATLRWENEARAA</sequence>
<gene>
    <name evidence="1" type="ORF">GHC57_16870</name>
</gene>
<evidence type="ECO:0000313" key="1">
    <source>
        <dbReference type="EMBL" id="MQX38190.1"/>
    </source>
</evidence>
<accession>A0A7X1ZJ54</accession>